<proteinExistence type="predicted"/>
<gene>
    <name evidence="6" type="ORF">ACFQ2C_10110</name>
</gene>
<dbReference type="Pfam" id="PF01568">
    <property type="entry name" value="Molydop_binding"/>
    <property type="match status" value="1"/>
</dbReference>
<dbReference type="Pfam" id="PF00384">
    <property type="entry name" value="Molybdopterin"/>
    <property type="match status" value="1"/>
</dbReference>
<dbReference type="InterPro" id="IPR037951">
    <property type="entry name" value="MopB_CT_YdeP"/>
</dbReference>
<dbReference type="InterPro" id="IPR050123">
    <property type="entry name" value="Prok_molybdopt-oxidoreductase"/>
</dbReference>
<evidence type="ECO:0000256" key="2">
    <source>
        <dbReference type="ARBA" id="ARBA00023004"/>
    </source>
</evidence>
<protein>
    <submittedName>
        <fullName evidence="6">FdhF/YdeP family oxidoreductase</fullName>
    </submittedName>
</protein>
<evidence type="ECO:0000313" key="6">
    <source>
        <dbReference type="EMBL" id="MFD1165958.1"/>
    </source>
</evidence>
<sequence>MKEEKSIEEIKSEIKHFPDAENPYKLLDLKLTPVEKWAAGVPAVIAAISDLFEEKTVIRGTRALFKMNQFGGFDCPSCAWPDPDDERSPLGEYCENGAKALAEEATTKRVTPEFFAKNSVYDLAKMNDYQIGKLGRLTDPMYLPKGGTHYQKISWDDAFKKIAEHLNKLDSPNEAAFYTSGRTSNEASFVYQLFAKEFGTNNMPDCSNMCHETSGTALIPVIGIGKGTVKLEDFDNADVVVIIGQNPGTNAPRMMSALEKTKNNGGKIIAINPLPEAGLMGFHNPQQLNGVIGHGVKLADLYLPVKINGDMALLKALERLLLEMEAKFPGQVLDMDFISEKTMGFEAFAEQFENPSYHIDALARECGVRREDLEEAASMLAFKKKIIVCWGMGLTQQPNGVDMIREIVNILLLKGSIGIKGGGVCSVRGNSNVQGNRTMLINEKPTEAQLDRLQEYFGFQVPRAHGYDVVRAIKAIHEGKIKFMFCMGGNFLSATPDTTYTANAMRKLELLVCVSTKLNRGHLIHGKEAIILPTYGRSDKDIVNGEVQIVTAENSMGVVQHSKGMLDAVSDNLINETQIACRMAMETLKDRSVVDWQRYHDSYDAVRDDIEQCIPGFENFNVRVREKGGFYLPNRARDEQYFVPQLGGKAPFTLTELPVNSLEADEFMMATTRTHDQFNTTIYGLDDRYRGIKNERRVIFMNQKDIDSLGFKAGDKVDLYNFDDGIERVAPLFVIVSYQIPEKNTMTYFPETNVLVSVNNVVKDSNMPASKYVKIQIKQHDPAVYKKVDEMLIQGEIDS</sequence>
<dbReference type="PANTHER" id="PTHR43105:SF4">
    <property type="entry name" value="PROTEIN YDEP"/>
    <property type="match status" value="1"/>
</dbReference>
<evidence type="ECO:0000259" key="5">
    <source>
        <dbReference type="Pfam" id="PF01568"/>
    </source>
</evidence>
<name>A0ABW3RML3_9SPHI</name>
<comment type="caution">
    <text evidence="6">The sequence shown here is derived from an EMBL/GenBank/DDBJ whole genome shotgun (WGS) entry which is preliminary data.</text>
</comment>
<keyword evidence="3" id="KW-0411">Iron-sulfur</keyword>
<evidence type="ECO:0000256" key="1">
    <source>
        <dbReference type="ARBA" id="ARBA00022723"/>
    </source>
</evidence>
<dbReference type="CDD" id="cd02787">
    <property type="entry name" value="MopB_CT_ydeP"/>
    <property type="match status" value="1"/>
</dbReference>
<dbReference type="Proteomes" id="UP001597205">
    <property type="component" value="Unassembled WGS sequence"/>
</dbReference>
<dbReference type="SUPFAM" id="SSF53706">
    <property type="entry name" value="Formate dehydrogenase/DMSO reductase, domains 1-3"/>
    <property type="match status" value="1"/>
</dbReference>
<keyword evidence="1" id="KW-0479">Metal-binding</keyword>
<keyword evidence="7" id="KW-1185">Reference proteome</keyword>
<dbReference type="PIRSF" id="PIRSF000144">
    <property type="entry name" value="CbbBc"/>
    <property type="match status" value="1"/>
</dbReference>
<dbReference type="EMBL" id="JBHTKY010000013">
    <property type="protein sequence ID" value="MFD1165958.1"/>
    <property type="molecule type" value="Genomic_DNA"/>
</dbReference>
<feature type="domain" description="Molybdopterin oxidoreductase" evidence="4">
    <location>
        <begin position="136"/>
        <end position="516"/>
    </location>
</feature>
<dbReference type="RefSeq" id="WP_380896281.1">
    <property type="nucleotide sequence ID" value="NZ_JBHTKY010000013.1"/>
</dbReference>
<dbReference type="PANTHER" id="PTHR43105">
    <property type="entry name" value="RESPIRATORY NITRATE REDUCTASE"/>
    <property type="match status" value="1"/>
</dbReference>
<dbReference type="InterPro" id="IPR009010">
    <property type="entry name" value="Asp_de-COase-like_dom_sf"/>
</dbReference>
<dbReference type="InterPro" id="IPR010046">
    <property type="entry name" value="Mopterin_OxRdtse_a_bac"/>
</dbReference>
<dbReference type="InterPro" id="IPR006657">
    <property type="entry name" value="MoPterin_dinucl-bd_dom"/>
</dbReference>
<reference evidence="7" key="1">
    <citation type="journal article" date="2019" name="Int. J. Syst. Evol. Microbiol.">
        <title>The Global Catalogue of Microorganisms (GCM) 10K type strain sequencing project: providing services to taxonomists for standard genome sequencing and annotation.</title>
        <authorList>
            <consortium name="The Broad Institute Genomics Platform"/>
            <consortium name="The Broad Institute Genome Sequencing Center for Infectious Disease"/>
            <person name="Wu L."/>
            <person name="Ma J."/>
        </authorList>
    </citation>
    <scope>NUCLEOTIDE SEQUENCE [LARGE SCALE GENOMIC DNA]</scope>
    <source>
        <strain evidence="7">CCUG 52468</strain>
    </source>
</reference>
<dbReference type="SUPFAM" id="SSF50692">
    <property type="entry name" value="ADC-like"/>
    <property type="match status" value="1"/>
</dbReference>
<dbReference type="Gene3D" id="3.40.228.10">
    <property type="entry name" value="Dimethylsulfoxide Reductase, domain 2"/>
    <property type="match status" value="1"/>
</dbReference>
<dbReference type="Gene3D" id="3.40.50.740">
    <property type="match status" value="1"/>
</dbReference>
<dbReference type="InterPro" id="IPR006656">
    <property type="entry name" value="Mopterin_OxRdtase"/>
</dbReference>
<dbReference type="NCBIfam" id="TIGR01701">
    <property type="entry name" value="Fdhalpha-like"/>
    <property type="match status" value="1"/>
</dbReference>
<keyword evidence="2" id="KW-0408">Iron</keyword>
<feature type="domain" description="Molybdopterin dinucleotide-binding" evidence="5">
    <location>
        <begin position="667"/>
        <end position="771"/>
    </location>
</feature>
<evidence type="ECO:0000259" key="4">
    <source>
        <dbReference type="Pfam" id="PF00384"/>
    </source>
</evidence>
<accession>A0ABW3RML3</accession>
<evidence type="ECO:0000313" key="7">
    <source>
        <dbReference type="Proteomes" id="UP001597205"/>
    </source>
</evidence>
<evidence type="ECO:0000256" key="3">
    <source>
        <dbReference type="ARBA" id="ARBA00023014"/>
    </source>
</evidence>
<organism evidence="6 7">
    <name type="scientific">Sphingobacterium daejeonense</name>
    <dbReference type="NCBI Taxonomy" id="371142"/>
    <lineage>
        <taxon>Bacteria</taxon>
        <taxon>Pseudomonadati</taxon>
        <taxon>Bacteroidota</taxon>
        <taxon>Sphingobacteriia</taxon>
        <taxon>Sphingobacteriales</taxon>
        <taxon>Sphingobacteriaceae</taxon>
        <taxon>Sphingobacterium</taxon>
    </lineage>
</organism>
<dbReference type="Gene3D" id="2.40.40.20">
    <property type="match status" value="1"/>
</dbReference>